<sequence length="179" mass="21392">MYIFNDKEHLRAKRKERARRRRTCRPWLRAPARIYNVVKEHFRRFRRRILYIRHVPESEYDRQWALYGSNNTMSKLLLCPITVVIFVYSLAFYLFTYLGMGIVPLPFFFSVWAFLVELVINVSSFIFESLQNVLTFGVFETTVISPVVLMASFYKCVQTSSLEDLAEMIDGVYIQWMDR</sequence>
<dbReference type="Proteomes" id="UP001233172">
    <property type="component" value="Unassembled WGS sequence"/>
</dbReference>
<evidence type="ECO:0000313" key="2">
    <source>
        <dbReference type="EMBL" id="KAK0060419.1"/>
    </source>
</evidence>
<proteinExistence type="predicted"/>
<feature type="transmembrane region" description="Helical" evidence="1">
    <location>
        <begin position="107"/>
        <end position="127"/>
    </location>
</feature>
<keyword evidence="3" id="KW-1185">Reference proteome</keyword>
<evidence type="ECO:0000313" key="3">
    <source>
        <dbReference type="Proteomes" id="UP001233172"/>
    </source>
</evidence>
<protein>
    <submittedName>
        <fullName evidence="2">Uncharacterized protein</fullName>
    </submittedName>
</protein>
<feature type="transmembrane region" description="Helical" evidence="1">
    <location>
        <begin position="134"/>
        <end position="154"/>
    </location>
</feature>
<keyword evidence="1" id="KW-1133">Transmembrane helix</keyword>
<name>A0AAD8BTA8_BIOPF</name>
<dbReference type="AlphaFoldDB" id="A0AAD8BTA8"/>
<reference evidence="2" key="2">
    <citation type="submission" date="2023-04" db="EMBL/GenBank/DDBJ databases">
        <authorList>
            <person name="Bu L."/>
            <person name="Lu L."/>
            <person name="Laidemitt M.R."/>
            <person name="Zhang S.M."/>
            <person name="Mutuku M."/>
            <person name="Mkoji G."/>
            <person name="Steinauer M."/>
            <person name="Loker E.S."/>
        </authorList>
    </citation>
    <scope>NUCLEOTIDE SEQUENCE</scope>
    <source>
        <strain evidence="2">KasaAsao</strain>
        <tissue evidence="2">Whole Snail</tissue>
    </source>
</reference>
<reference evidence="2" key="1">
    <citation type="journal article" date="2023" name="PLoS Negl. Trop. Dis.">
        <title>A genome sequence for Biomphalaria pfeifferi, the major vector snail for the human-infecting parasite Schistosoma mansoni.</title>
        <authorList>
            <person name="Bu L."/>
            <person name="Lu L."/>
            <person name="Laidemitt M.R."/>
            <person name="Zhang S.M."/>
            <person name="Mutuku M."/>
            <person name="Mkoji G."/>
            <person name="Steinauer M."/>
            <person name="Loker E.S."/>
        </authorList>
    </citation>
    <scope>NUCLEOTIDE SEQUENCE</scope>
    <source>
        <strain evidence="2">KasaAsao</strain>
    </source>
</reference>
<gene>
    <name evidence="2" type="ORF">Bpfe_010253</name>
</gene>
<keyword evidence="1" id="KW-0472">Membrane</keyword>
<organism evidence="2 3">
    <name type="scientific">Biomphalaria pfeifferi</name>
    <name type="common">Bloodfluke planorb</name>
    <name type="synonym">Freshwater snail</name>
    <dbReference type="NCBI Taxonomy" id="112525"/>
    <lineage>
        <taxon>Eukaryota</taxon>
        <taxon>Metazoa</taxon>
        <taxon>Spiralia</taxon>
        <taxon>Lophotrochozoa</taxon>
        <taxon>Mollusca</taxon>
        <taxon>Gastropoda</taxon>
        <taxon>Heterobranchia</taxon>
        <taxon>Euthyneura</taxon>
        <taxon>Panpulmonata</taxon>
        <taxon>Hygrophila</taxon>
        <taxon>Lymnaeoidea</taxon>
        <taxon>Planorbidae</taxon>
        <taxon>Biomphalaria</taxon>
    </lineage>
</organism>
<keyword evidence="1" id="KW-0812">Transmembrane</keyword>
<evidence type="ECO:0000256" key="1">
    <source>
        <dbReference type="SAM" id="Phobius"/>
    </source>
</evidence>
<accession>A0AAD8BTA8</accession>
<feature type="transmembrane region" description="Helical" evidence="1">
    <location>
        <begin position="76"/>
        <end position="95"/>
    </location>
</feature>
<comment type="caution">
    <text evidence="2">The sequence shown here is derived from an EMBL/GenBank/DDBJ whole genome shotgun (WGS) entry which is preliminary data.</text>
</comment>
<dbReference type="EMBL" id="JASAOG010000036">
    <property type="protein sequence ID" value="KAK0060419.1"/>
    <property type="molecule type" value="Genomic_DNA"/>
</dbReference>